<dbReference type="Pfam" id="PF12277">
    <property type="entry name" value="DUF3618"/>
    <property type="match status" value="1"/>
</dbReference>
<sequence>MSITDQIDAESHKNPEELEREIDQKRERIEDLVGALESRLSPGQLFDQALSYTKGHSGEFAHNLGTTLKANPVPAVLTSVGLLWLALGQNRSPAPSSAGSPLKDKLVGASESIGQALTSVTTGVGHAKDSLGQGKQTARDKLGDLGAQASHTGERLADTASQTRDALGAQAQQLKGSFDTLLREQPLVVGALGIALGALLGAALPRTQTEDRTLGQHSDKLTAKVKQAASSGYEQVSAAGREVVDKARTGSADKGQEQSRATGSPARDLGNDPDAGVESMAGSPRPGTASTLGATQGAAGLNVGRSAAVGGTPGAVGDESGMATPRNR</sequence>
<gene>
    <name evidence="2" type="ORF">QE440_001835</name>
</gene>
<dbReference type="RefSeq" id="WP_309757531.1">
    <property type="nucleotide sequence ID" value="NZ_JAVJAF010000001.1"/>
</dbReference>
<organism evidence="2 3">
    <name type="scientific">Pseudomonas oryzihabitans</name>
    <dbReference type="NCBI Taxonomy" id="47885"/>
    <lineage>
        <taxon>Bacteria</taxon>
        <taxon>Pseudomonadati</taxon>
        <taxon>Pseudomonadota</taxon>
        <taxon>Gammaproteobacteria</taxon>
        <taxon>Pseudomonadales</taxon>
        <taxon>Pseudomonadaceae</taxon>
        <taxon>Pseudomonas</taxon>
    </lineage>
</organism>
<proteinExistence type="predicted"/>
<name>A0AAJ2BH25_9PSED</name>
<dbReference type="EMBL" id="JAVJAF010000001">
    <property type="protein sequence ID" value="MDR6234094.1"/>
    <property type="molecule type" value="Genomic_DNA"/>
</dbReference>
<feature type="region of interest" description="Disordered" evidence="1">
    <location>
        <begin position="247"/>
        <end position="328"/>
    </location>
</feature>
<feature type="region of interest" description="Disordered" evidence="1">
    <location>
        <begin position="1"/>
        <end position="22"/>
    </location>
</feature>
<evidence type="ECO:0000313" key="3">
    <source>
        <dbReference type="Proteomes" id="UP001268036"/>
    </source>
</evidence>
<protein>
    <submittedName>
        <fullName evidence="2">ElaB/YqjD/DUF883 family membrane-anchored ribosome-binding protein</fullName>
    </submittedName>
</protein>
<evidence type="ECO:0000313" key="2">
    <source>
        <dbReference type="EMBL" id="MDR6234094.1"/>
    </source>
</evidence>
<reference evidence="2" key="1">
    <citation type="submission" date="2023-08" db="EMBL/GenBank/DDBJ databases">
        <title>Functional and genomic diversity of the sorghum phyllosphere microbiome.</title>
        <authorList>
            <person name="Shade A."/>
        </authorList>
    </citation>
    <scope>NUCLEOTIDE SEQUENCE</scope>
    <source>
        <strain evidence="2">SORGH_AS_0201</strain>
    </source>
</reference>
<feature type="compositionally biased region" description="Basic and acidic residues" evidence="1">
    <location>
        <begin position="9"/>
        <end position="22"/>
    </location>
</feature>
<dbReference type="Proteomes" id="UP001268036">
    <property type="component" value="Unassembled WGS sequence"/>
</dbReference>
<comment type="caution">
    <text evidence="2">The sequence shown here is derived from an EMBL/GenBank/DDBJ whole genome shotgun (WGS) entry which is preliminary data.</text>
</comment>
<evidence type="ECO:0000256" key="1">
    <source>
        <dbReference type="SAM" id="MobiDB-lite"/>
    </source>
</evidence>
<dbReference type="InterPro" id="IPR022062">
    <property type="entry name" value="DUF3618"/>
</dbReference>
<dbReference type="AlphaFoldDB" id="A0AAJ2BH25"/>
<accession>A0AAJ2BH25</accession>